<evidence type="ECO:0000313" key="3">
    <source>
        <dbReference type="Proteomes" id="UP000325433"/>
    </source>
</evidence>
<feature type="region of interest" description="Disordered" evidence="1">
    <location>
        <begin position="122"/>
        <end position="145"/>
    </location>
</feature>
<dbReference type="Proteomes" id="UP000325433">
    <property type="component" value="Unassembled WGS sequence"/>
</dbReference>
<proteinExistence type="predicted"/>
<feature type="region of interest" description="Disordered" evidence="1">
    <location>
        <begin position="39"/>
        <end position="67"/>
    </location>
</feature>
<dbReference type="AlphaFoldDB" id="A0A5N6VSW0"/>
<sequence length="371" mass="40292">MPQLGYLLAHCGRLEVPPLERQYLQDTSRAIEAETASEMRVLQSQGSDPAPAPEDRAVSPPGGDWVSSASSDAGLIATLEHFASALTKLQQTVDQLFLAMATIQDGVDSFHHELARIHDTVQDPFVDAKGPPAKRPRSSKTSRSEIRAAREQIITAESECNVAVRGQTFPGRDMVAAPINAALWNEVDVDARPLPLIIGAIKHQAEVLPLINPTVSDQMLVASAFLYFGNLDFDNVCGELKGTAPVTKMGRSTLPLCALFCPKQPRISTENGFLTTSILRGEAEIAVRLARVIMQYYQDVLIISLYKAQVALTSLKWENGKQHTRAQRRSHAPRLLTPDLVVQCLTSTVVQLSISAPIDQPSITSAPSGNS</sequence>
<gene>
    <name evidence="2" type="ORF">BDV41DRAFT_578474</name>
</gene>
<organism evidence="2 3">
    <name type="scientific">Aspergillus transmontanensis</name>
    <dbReference type="NCBI Taxonomy" id="1034304"/>
    <lineage>
        <taxon>Eukaryota</taxon>
        <taxon>Fungi</taxon>
        <taxon>Dikarya</taxon>
        <taxon>Ascomycota</taxon>
        <taxon>Pezizomycotina</taxon>
        <taxon>Eurotiomycetes</taxon>
        <taxon>Eurotiomycetidae</taxon>
        <taxon>Eurotiales</taxon>
        <taxon>Aspergillaceae</taxon>
        <taxon>Aspergillus</taxon>
        <taxon>Aspergillus subgen. Circumdati</taxon>
    </lineage>
</organism>
<protein>
    <submittedName>
        <fullName evidence="2">Uncharacterized protein</fullName>
    </submittedName>
</protein>
<name>A0A5N6VSW0_9EURO</name>
<dbReference type="EMBL" id="ML738341">
    <property type="protein sequence ID" value="KAE8311581.1"/>
    <property type="molecule type" value="Genomic_DNA"/>
</dbReference>
<accession>A0A5N6VSW0</accession>
<evidence type="ECO:0000256" key="1">
    <source>
        <dbReference type="SAM" id="MobiDB-lite"/>
    </source>
</evidence>
<evidence type="ECO:0000313" key="2">
    <source>
        <dbReference type="EMBL" id="KAE8311581.1"/>
    </source>
</evidence>
<reference evidence="3" key="1">
    <citation type="submission" date="2019-04" db="EMBL/GenBank/DDBJ databases">
        <title>Friends and foes A comparative genomics studyof 23 Aspergillus species from section Flavi.</title>
        <authorList>
            <consortium name="DOE Joint Genome Institute"/>
            <person name="Kjaerbolling I."/>
            <person name="Vesth T."/>
            <person name="Frisvad J.C."/>
            <person name="Nybo J.L."/>
            <person name="Theobald S."/>
            <person name="Kildgaard S."/>
            <person name="Isbrandt T."/>
            <person name="Kuo A."/>
            <person name="Sato A."/>
            <person name="Lyhne E.K."/>
            <person name="Kogle M.E."/>
            <person name="Wiebenga A."/>
            <person name="Kun R.S."/>
            <person name="Lubbers R.J."/>
            <person name="Makela M.R."/>
            <person name="Barry K."/>
            <person name="Chovatia M."/>
            <person name="Clum A."/>
            <person name="Daum C."/>
            <person name="Haridas S."/>
            <person name="He G."/>
            <person name="LaButti K."/>
            <person name="Lipzen A."/>
            <person name="Mondo S."/>
            <person name="Riley R."/>
            <person name="Salamov A."/>
            <person name="Simmons B.A."/>
            <person name="Magnuson J.K."/>
            <person name="Henrissat B."/>
            <person name="Mortensen U.H."/>
            <person name="Larsen T.O."/>
            <person name="Devries R.P."/>
            <person name="Grigoriev I.V."/>
            <person name="Machida M."/>
            <person name="Baker S.E."/>
            <person name="Andersen M.R."/>
        </authorList>
    </citation>
    <scope>NUCLEOTIDE SEQUENCE [LARGE SCALE GENOMIC DNA]</scope>
    <source>
        <strain evidence="3">CBS 130015</strain>
    </source>
</reference>
<keyword evidence="3" id="KW-1185">Reference proteome</keyword>